<reference evidence="2" key="1">
    <citation type="journal article" date="2019" name="Int. J. Syst. Evol. Microbiol.">
        <title>The Global Catalogue of Microorganisms (GCM) 10K type strain sequencing project: providing services to taxonomists for standard genome sequencing and annotation.</title>
        <authorList>
            <consortium name="The Broad Institute Genomics Platform"/>
            <consortium name="The Broad Institute Genome Sequencing Center for Infectious Disease"/>
            <person name="Wu L."/>
            <person name="Ma J."/>
        </authorList>
    </citation>
    <scope>NUCLEOTIDE SEQUENCE [LARGE SCALE GENOMIC DNA]</scope>
    <source>
        <strain evidence="2">KCTC 12861</strain>
    </source>
</reference>
<gene>
    <name evidence="1" type="ORF">GCM10007094_22200</name>
</gene>
<dbReference type="RefSeq" id="WP_189436819.1">
    <property type="nucleotide sequence ID" value="NZ_BMXE01000003.1"/>
</dbReference>
<keyword evidence="2" id="KW-1185">Reference proteome</keyword>
<organism evidence="1 2">
    <name type="scientific">Pseudovibrio japonicus</name>
    <dbReference type="NCBI Taxonomy" id="366534"/>
    <lineage>
        <taxon>Bacteria</taxon>
        <taxon>Pseudomonadati</taxon>
        <taxon>Pseudomonadota</taxon>
        <taxon>Alphaproteobacteria</taxon>
        <taxon>Hyphomicrobiales</taxon>
        <taxon>Stappiaceae</taxon>
        <taxon>Pseudovibrio</taxon>
    </lineage>
</organism>
<comment type="caution">
    <text evidence="1">The sequence shown here is derived from an EMBL/GenBank/DDBJ whole genome shotgun (WGS) entry which is preliminary data.</text>
</comment>
<dbReference type="EMBL" id="BMXE01000003">
    <property type="protein sequence ID" value="GHB32814.1"/>
    <property type="molecule type" value="Genomic_DNA"/>
</dbReference>
<sequence>MPSISISSAKDRFAAIEKSKKKALTDEEERAMKVSEKTSRLKALRLAKEAIGKELLR</sequence>
<proteinExistence type="predicted"/>
<protein>
    <submittedName>
        <fullName evidence="1">Uncharacterized protein</fullName>
    </submittedName>
</protein>
<evidence type="ECO:0000313" key="1">
    <source>
        <dbReference type="EMBL" id="GHB32814.1"/>
    </source>
</evidence>
<name>A0ABQ3EDE4_9HYPH</name>
<accession>A0ABQ3EDE4</accession>
<dbReference type="Proteomes" id="UP000637980">
    <property type="component" value="Unassembled WGS sequence"/>
</dbReference>
<evidence type="ECO:0000313" key="2">
    <source>
        <dbReference type="Proteomes" id="UP000637980"/>
    </source>
</evidence>